<dbReference type="InterPro" id="IPR008780">
    <property type="entry name" value="Plasmodium_Vir"/>
</dbReference>
<protein>
    <submittedName>
        <fullName evidence="1">PIR Superfamily Protein</fullName>
    </submittedName>
</protein>
<organism evidence="1 2">
    <name type="scientific">Plasmodium ovale curtisi</name>
    <dbReference type="NCBI Taxonomy" id="864141"/>
    <lineage>
        <taxon>Eukaryota</taxon>
        <taxon>Sar</taxon>
        <taxon>Alveolata</taxon>
        <taxon>Apicomplexa</taxon>
        <taxon>Aconoidasida</taxon>
        <taxon>Haemosporida</taxon>
        <taxon>Plasmodiidae</taxon>
        <taxon>Plasmodium</taxon>
        <taxon>Plasmodium (Plasmodium)</taxon>
    </lineage>
</organism>
<gene>
    <name evidence="1" type="ORF">POVCU2_0053790</name>
</gene>
<dbReference type="EMBL" id="FLQU01000714">
    <property type="protein sequence ID" value="SBS89320.1"/>
    <property type="molecule type" value="Genomic_DNA"/>
</dbReference>
<dbReference type="Pfam" id="PF05795">
    <property type="entry name" value="Plasmodium_Vir"/>
    <property type="match status" value="1"/>
</dbReference>
<proteinExistence type="predicted"/>
<sequence length="316" mass="37136">MNSAIPDIYSFFSDFKTYMQYDSYIETQYKKDEHNKNTCDAFLPEVNISRTETANDVCAKFKNLYKFIIRKKSQASLSSLNDNDYAYLNYWINIKLRNSTPSHKYTVKEFHERMSFHEKEFVTSIFEKKLYDLDNVDFSNMNLLSDLYDNYSKIYLETSKIKEVKILCMSFFQEYIDTYEKGIIQCPHDNTSFCKALKHFKEEYENTFLGEHSMTVNCIDRDRLELPTYEDVSGNKQITMVGTVLGPSFGTLFTLLFLYKFTPFGQWILAKMGTKKGEHSNLYEEHGQSFLNISDNEDINSDYNQYGISYDSVVNS</sequence>
<dbReference type="Proteomes" id="UP000078560">
    <property type="component" value="Unassembled WGS sequence"/>
</dbReference>
<accession>A0A1A8WBE4</accession>
<reference evidence="2" key="1">
    <citation type="submission" date="2016-05" db="EMBL/GenBank/DDBJ databases">
        <authorList>
            <person name="Naeem Raeece"/>
        </authorList>
    </citation>
    <scope>NUCLEOTIDE SEQUENCE [LARGE SCALE GENOMIC DNA]</scope>
</reference>
<dbReference type="AlphaFoldDB" id="A0A1A8WBE4"/>
<name>A0A1A8WBE4_PLAOA</name>
<evidence type="ECO:0000313" key="2">
    <source>
        <dbReference type="Proteomes" id="UP000078560"/>
    </source>
</evidence>
<evidence type="ECO:0000313" key="1">
    <source>
        <dbReference type="EMBL" id="SBS89320.1"/>
    </source>
</evidence>